<dbReference type="Pfam" id="PF00623">
    <property type="entry name" value="RNA_pol_Rpb1_2"/>
    <property type="match status" value="1"/>
</dbReference>
<feature type="region of interest" description="Disordered" evidence="12">
    <location>
        <begin position="1718"/>
        <end position="1746"/>
    </location>
</feature>
<proteinExistence type="inferred from homology"/>
<feature type="compositionally biased region" description="Basic and acidic residues" evidence="12">
    <location>
        <begin position="1370"/>
        <end position="1386"/>
    </location>
</feature>
<dbReference type="Pfam" id="PF04998">
    <property type="entry name" value="RNA_pol_Rpb1_5"/>
    <property type="match status" value="1"/>
</dbReference>
<dbReference type="FunFam" id="2.40.40.20:FF:000019">
    <property type="entry name" value="DNA-directed RNA polymerase II subunit RPB1"/>
    <property type="match status" value="1"/>
</dbReference>
<keyword evidence="9 11" id="KW-0804">Transcription</keyword>
<evidence type="ECO:0000256" key="7">
    <source>
        <dbReference type="ARBA" id="ARBA00022833"/>
    </source>
</evidence>
<evidence type="ECO:0000256" key="9">
    <source>
        <dbReference type="ARBA" id="ARBA00023163"/>
    </source>
</evidence>
<dbReference type="PANTHER" id="PTHR19376:SF11">
    <property type="entry name" value="DNA-DIRECTED RNA POLYMERASE I SUBUNIT RPA1"/>
    <property type="match status" value="1"/>
</dbReference>
<feature type="domain" description="RNA polymerase N-terminal" evidence="13">
    <location>
        <begin position="283"/>
        <end position="621"/>
    </location>
</feature>
<dbReference type="InterPro" id="IPR007083">
    <property type="entry name" value="RNA_pol_Rpb1_4"/>
</dbReference>
<dbReference type="CDD" id="cd02735">
    <property type="entry name" value="RNAP_I_Rpa1_C"/>
    <property type="match status" value="1"/>
</dbReference>
<dbReference type="PANTHER" id="PTHR19376">
    <property type="entry name" value="DNA-DIRECTED RNA POLYMERASE"/>
    <property type="match status" value="1"/>
</dbReference>
<keyword evidence="4 11" id="KW-0808">Transferase</keyword>
<keyword evidence="10" id="KW-0539">Nucleus</keyword>
<dbReference type="GO" id="GO:0046872">
    <property type="term" value="F:metal ion binding"/>
    <property type="evidence" value="ECO:0007669"/>
    <property type="project" value="UniProtKB-KW"/>
</dbReference>
<evidence type="ECO:0000256" key="3">
    <source>
        <dbReference type="ARBA" id="ARBA00022478"/>
    </source>
</evidence>
<evidence type="ECO:0000256" key="11">
    <source>
        <dbReference type="RuleBase" id="RU004279"/>
    </source>
</evidence>
<gene>
    <name evidence="14" type="ORF">AFUS01_LOCUS1173</name>
</gene>
<comment type="subcellular location">
    <subcellularLocation>
        <location evidence="1">Nucleus</location>
    </subcellularLocation>
</comment>
<dbReference type="Pfam" id="PF04983">
    <property type="entry name" value="RNA_pol_Rpb1_3"/>
    <property type="match status" value="1"/>
</dbReference>
<evidence type="ECO:0000256" key="4">
    <source>
        <dbReference type="ARBA" id="ARBA00022679"/>
    </source>
</evidence>
<dbReference type="InterPro" id="IPR007081">
    <property type="entry name" value="RNA_pol_Rpb1_5"/>
</dbReference>
<dbReference type="SMART" id="SM00663">
    <property type="entry name" value="RPOLA_N"/>
    <property type="match status" value="1"/>
</dbReference>
<reference evidence="14" key="1">
    <citation type="submission" date="2021-06" db="EMBL/GenBank/DDBJ databases">
        <authorList>
            <person name="Hodson N. C."/>
            <person name="Mongue J. A."/>
            <person name="Jaron S. K."/>
        </authorList>
    </citation>
    <scope>NUCLEOTIDE SEQUENCE</scope>
</reference>
<evidence type="ECO:0000313" key="15">
    <source>
        <dbReference type="Proteomes" id="UP000708208"/>
    </source>
</evidence>
<feature type="compositionally biased region" description="Acidic residues" evidence="12">
    <location>
        <begin position="1387"/>
        <end position="1399"/>
    </location>
</feature>
<accession>A0A8J2J374</accession>
<keyword evidence="8" id="KW-0460">Magnesium</keyword>
<dbReference type="GO" id="GO:0006351">
    <property type="term" value="P:DNA-templated transcription"/>
    <property type="evidence" value="ECO:0007669"/>
    <property type="project" value="InterPro"/>
</dbReference>
<comment type="catalytic activity">
    <reaction evidence="11">
        <text>RNA(n) + a ribonucleoside 5'-triphosphate = RNA(n+1) + diphosphate</text>
        <dbReference type="Rhea" id="RHEA:21248"/>
        <dbReference type="Rhea" id="RHEA-COMP:14527"/>
        <dbReference type="Rhea" id="RHEA-COMP:17342"/>
        <dbReference type="ChEBI" id="CHEBI:33019"/>
        <dbReference type="ChEBI" id="CHEBI:61557"/>
        <dbReference type="ChEBI" id="CHEBI:140395"/>
        <dbReference type="EC" id="2.7.7.6"/>
    </reaction>
</comment>
<dbReference type="Proteomes" id="UP000708208">
    <property type="component" value="Unassembled WGS sequence"/>
</dbReference>
<dbReference type="InterPro" id="IPR007080">
    <property type="entry name" value="RNA_pol_Rpb1_1"/>
</dbReference>
<organism evidence="14 15">
    <name type="scientific">Allacma fusca</name>
    <dbReference type="NCBI Taxonomy" id="39272"/>
    <lineage>
        <taxon>Eukaryota</taxon>
        <taxon>Metazoa</taxon>
        <taxon>Ecdysozoa</taxon>
        <taxon>Arthropoda</taxon>
        <taxon>Hexapoda</taxon>
        <taxon>Collembola</taxon>
        <taxon>Symphypleona</taxon>
        <taxon>Sminthuridae</taxon>
        <taxon>Allacma</taxon>
    </lineage>
</organism>
<sequence>MKSMKRLKECAVPTGITFELYSADEIRKMSVVQVITPLSMSVTGQGLPGGLYDPLMGPHNSQIMCGTCQKNWEHCSGHFGHIELPLPVINPLFNKTVLQIFRLSCINCNSIIVPGALKYLTIAQLKLLEYGLTNEAQEAEYVLAEIAGETEAANYRKKSTHKGRVKKPNEISRTAYALKEQVIKRILHQAKMHYKCQFCGTTCRRMTQAESKILYSLSKEKRKSKRNDPVTDMSQVDDNSPVQKYLTPMEAKKHLQTVWIKETDFLQYVFPVLQSAAAEFPTNVFFIDVLPVTPPKNRPSQTVNNISVEHPLNLALRSVVSSCAVIQYIVRAIKNGMASLSSESQLALKGVNGQTLDDKLENTWNQLQADVDHVMDKDRNKVGGSSQAVAEMMGLKQMIERKEGLFRMHMMGKRVNYAARTVITPDPNISIDEIGIPDAFAKVLTYPCKVTPSNVYHMRQLVLNGPSVHPGAIAVRDENGVLARLSSFDQAQREAVANRLLVSDSLKDSSFTGVKTVYRHLQNGDLLLMNRQPSLHRPSIMAHRARVLRGEKVFRLHYANCKHYNADFDGDEMNAHFPQDEESRAEAASLVNACNHFLVPKDGTPLGGLIQDHVVGAVKMTMRGRFFTEQDYHQLVFFALSSHPQKVELEPPAMLKPCVLWSGKQVVSTIIKNLVPKTKVPLTFTSSAKIKSEEWRQWESRPCKTGGPILKDDLSESVVTFRHGELLTGVLDKVHLGATPFGLCHAFFELYGSLAVGSLLSAFSKLGTSFLQWEGFTLGVKDVLVMSAADDVRSHYMMKASAVGPEAAAKSVGLPVDVDIETIESNIEAVHRSRDPKSRAIVDQSYKQVLDKFTNKINSSCLPYGLVSIFPHNNLQLLVQSGAKGSTVNTMQMSCLLGQIELEGKRPALTLAGKSLPSFKPYDLSPRAGGFILGRFLTGIRPQEFFFHCMAGREGLIDTAVKTSRSGYLQRCLVKLLEGVVTQYDMTVRDSDGGVIQFLYGEDGMDVCKSQYLKAKQMDFLQKNSGNAIKTENSSVKEFSKVGGTVVSSEIENLKAKIKHWQDGRSRDNANKRSSDFLNFAKKRGKDFRKIVGYNEKTGRLLKAEAMEAKWRTFDDDDKEVYRKRSKRCPEPVLGKYLPSNFGAISENLEKTIESYSGDDTFRNIVYSKAMEALSNPGDAVGVLAAQSIGEPSTQMTLNTFHFAGRGEMNVTLGIPRLREILMVASDRIKTPCMDIPFHVNVTSEKAEALRIELTRVCMDQIMEDVIVVEKLDHVGNRYYELKFVFLPFSEYQDTFYVRPSSILKYFERGFLRNKFLPAVRRAMKMKSASTSLDTEQDHRPGDRRGRSNDDDYEAGEDMNSSNAQNEDQVFDKFSEAEKRGQGEEHESSDEEEEPEDADATQTRRQARQVEREYEDPEDEERIEEEDDAEDENTPDVPDNSSDIVEVDEGPSDLHFSVNRASADLRRQNVLALDNLIYAYNFDRKKQSWCELTLKIPPGQDKINMGLLLKDVASKAVIHQVQDINRAFISQNNGILSLRTEGINILAMANYQDLLDLTKLHCNNIHIMARHFGIEAALKVLIKELSDVFKAYGIVIDPRHLSLIADYMTNSGVYRPFNRIGIGSSTSPLHQMSFETVVNFLRDATLGGKRDDLQNPSSRLIIGKSVNVGTQLFECHTTPTGLPAVDVGRKFRNSVANPVIKFKGKDNEETIYGTSFGMKKNKKKGENSTSQGYDPFSFFSNETAAK</sequence>
<dbReference type="InterPro" id="IPR047107">
    <property type="entry name" value="DNA-dir_RNA_pol1_lsu_C"/>
</dbReference>
<evidence type="ECO:0000256" key="2">
    <source>
        <dbReference type="ARBA" id="ARBA00006460"/>
    </source>
</evidence>
<dbReference type="InterPro" id="IPR045867">
    <property type="entry name" value="DNA-dir_RpoC_beta_prime"/>
</dbReference>
<evidence type="ECO:0000259" key="13">
    <source>
        <dbReference type="SMART" id="SM00663"/>
    </source>
</evidence>
<evidence type="ECO:0000256" key="5">
    <source>
        <dbReference type="ARBA" id="ARBA00022695"/>
    </source>
</evidence>
<feature type="compositionally biased region" description="Acidic residues" evidence="12">
    <location>
        <begin position="1413"/>
        <end position="1434"/>
    </location>
</feature>
<feature type="compositionally biased region" description="Polar residues" evidence="12">
    <location>
        <begin position="1359"/>
        <end position="1368"/>
    </location>
</feature>
<evidence type="ECO:0000256" key="1">
    <source>
        <dbReference type="ARBA" id="ARBA00004123"/>
    </source>
</evidence>
<dbReference type="InterPro" id="IPR006592">
    <property type="entry name" value="RNA_pol_N"/>
</dbReference>
<dbReference type="Pfam" id="PF05000">
    <property type="entry name" value="RNA_pol_Rpb1_4"/>
    <property type="match status" value="1"/>
</dbReference>
<dbReference type="CDD" id="cd01435">
    <property type="entry name" value="RNAP_I_RPA1_N"/>
    <property type="match status" value="1"/>
</dbReference>
<keyword evidence="3 11" id="KW-0240">DNA-directed RNA polymerase</keyword>
<dbReference type="Pfam" id="PF04997">
    <property type="entry name" value="RNA_pol_Rpb1_1"/>
    <property type="match status" value="1"/>
</dbReference>
<dbReference type="GO" id="GO:0005736">
    <property type="term" value="C:RNA polymerase I complex"/>
    <property type="evidence" value="ECO:0007669"/>
    <property type="project" value="TreeGrafter"/>
</dbReference>
<keyword evidence="5 11" id="KW-0548">Nucleotidyltransferase</keyword>
<comment type="similarity">
    <text evidence="2 11">Belongs to the RNA polymerase beta' chain family.</text>
</comment>
<evidence type="ECO:0000256" key="12">
    <source>
        <dbReference type="SAM" id="MobiDB-lite"/>
    </source>
</evidence>
<comment type="caution">
    <text evidence="14">The sequence shown here is derived from an EMBL/GenBank/DDBJ whole genome shotgun (WGS) entry which is preliminary data.</text>
</comment>
<dbReference type="InterPro" id="IPR015699">
    <property type="entry name" value="DNA-dir_RNA_pol1_lsu_N"/>
</dbReference>
<name>A0A8J2J374_9HEXA</name>
<keyword evidence="15" id="KW-1185">Reference proteome</keyword>
<dbReference type="GO" id="GO:0003677">
    <property type="term" value="F:DNA binding"/>
    <property type="evidence" value="ECO:0007669"/>
    <property type="project" value="InterPro"/>
</dbReference>
<evidence type="ECO:0000256" key="6">
    <source>
        <dbReference type="ARBA" id="ARBA00022723"/>
    </source>
</evidence>
<keyword evidence="7" id="KW-0862">Zinc</keyword>
<dbReference type="InterPro" id="IPR000722">
    <property type="entry name" value="RNA_pol_asu"/>
</dbReference>
<keyword evidence="6" id="KW-0479">Metal-binding</keyword>
<dbReference type="GO" id="GO:0003899">
    <property type="term" value="F:DNA-directed RNA polymerase activity"/>
    <property type="evidence" value="ECO:0007669"/>
    <property type="project" value="UniProtKB-EC"/>
</dbReference>
<feature type="compositionally biased region" description="Polar residues" evidence="12">
    <location>
        <begin position="1727"/>
        <end position="1746"/>
    </location>
</feature>
<dbReference type="InterPro" id="IPR007066">
    <property type="entry name" value="RNA_pol_Rpb1_3"/>
</dbReference>
<dbReference type="EMBL" id="CAJVCH010006548">
    <property type="protein sequence ID" value="CAG7659349.1"/>
    <property type="molecule type" value="Genomic_DNA"/>
</dbReference>
<dbReference type="OrthoDB" id="270392at2759"/>
<evidence type="ECO:0000256" key="10">
    <source>
        <dbReference type="ARBA" id="ARBA00023242"/>
    </source>
</evidence>
<evidence type="ECO:0000313" key="14">
    <source>
        <dbReference type="EMBL" id="CAG7659349.1"/>
    </source>
</evidence>
<comment type="function">
    <text evidence="11">DNA-dependent RNA polymerase catalyzes the transcription of DNA into RNA using the four ribonucleoside triphosphates as substrates.</text>
</comment>
<feature type="region of interest" description="Disordered" evidence="12">
    <location>
        <begin position="1327"/>
        <end position="1451"/>
    </location>
</feature>
<evidence type="ECO:0000256" key="8">
    <source>
        <dbReference type="ARBA" id="ARBA00022842"/>
    </source>
</evidence>
<feature type="compositionally biased region" description="Basic and acidic residues" evidence="12">
    <location>
        <begin position="1336"/>
        <end position="1350"/>
    </location>
</feature>
<protein>
    <recommendedName>
        <fullName evidence="11">DNA-directed RNA polymerase subunit</fullName>
        <ecNumber evidence="11">2.7.7.6</ecNumber>
    </recommendedName>
</protein>
<dbReference type="EC" id="2.7.7.6" evidence="11"/>